<dbReference type="STRING" id="694427.Palpr_1322"/>
<dbReference type="Proteomes" id="UP000008718">
    <property type="component" value="Chromosome"/>
</dbReference>
<dbReference type="eggNOG" id="COG2227">
    <property type="taxonomic scope" value="Bacteria"/>
</dbReference>
<dbReference type="SUPFAM" id="SSF53335">
    <property type="entry name" value="S-adenosyl-L-methionine-dependent methyltransferases"/>
    <property type="match status" value="1"/>
</dbReference>
<dbReference type="InterPro" id="IPR029063">
    <property type="entry name" value="SAM-dependent_MTases_sf"/>
</dbReference>
<keyword evidence="1" id="KW-0808">Transferase</keyword>
<dbReference type="Gene3D" id="3.40.50.150">
    <property type="entry name" value="Vaccinia Virus protein VP39"/>
    <property type="match status" value="1"/>
</dbReference>
<name>E4T424_PALPW</name>
<dbReference type="AlphaFoldDB" id="E4T424"/>
<protein>
    <submittedName>
        <fullName evidence="1">Methyltransferase type 12</fullName>
    </submittedName>
</protein>
<proteinExistence type="predicted"/>
<dbReference type="HOGENOM" id="CLU_088541_0_0_10"/>
<dbReference type="RefSeq" id="WP_013444837.1">
    <property type="nucleotide sequence ID" value="NC_014734.1"/>
</dbReference>
<evidence type="ECO:0000313" key="2">
    <source>
        <dbReference type="Proteomes" id="UP000008718"/>
    </source>
</evidence>
<keyword evidence="2" id="KW-1185">Reference proteome</keyword>
<accession>E4T424</accession>
<dbReference type="OrthoDB" id="8773442at2"/>
<evidence type="ECO:0000313" key="1">
    <source>
        <dbReference type="EMBL" id="ADQ79468.1"/>
    </source>
</evidence>
<gene>
    <name evidence="1" type="ordered locus">Palpr_1322</name>
</gene>
<reference key="1">
    <citation type="submission" date="2010-11" db="EMBL/GenBank/DDBJ databases">
        <title>The complete genome of Paludibacter propionicigenes DSM 17365.</title>
        <authorList>
            <consortium name="US DOE Joint Genome Institute (JGI-PGF)"/>
            <person name="Lucas S."/>
            <person name="Copeland A."/>
            <person name="Lapidus A."/>
            <person name="Bruce D."/>
            <person name="Goodwin L."/>
            <person name="Pitluck S."/>
            <person name="Kyrpides N."/>
            <person name="Mavromatis K."/>
            <person name="Ivanova N."/>
            <person name="Munk A.C."/>
            <person name="Brettin T."/>
            <person name="Detter J.C."/>
            <person name="Han C."/>
            <person name="Tapia R."/>
            <person name="Land M."/>
            <person name="Hauser L."/>
            <person name="Markowitz V."/>
            <person name="Cheng J.-F."/>
            <person name="Hugenholtz P."/>
            <person name="Woyke T."/>
            <person name="Wu D."/>
            <person name="Gronow S."/>
            <person name="Wellnitz S."/>
            <person name="Brambilla E."/>
            <person name="Klenk H.-P."/>
            <person name="Eisen J.A."/>
        </authorList>
    </citation>
    <scope>NUCLEOTIDE SEQUENCE</scope>
    <source>
        <strain>WB4</strain>
    </source>
</reference>
<dbReference type="Pfam" id="PF13489">
    <property type="entry name" value="Methyltransf_23"/>
    <property type="match status" value="1"/>
</dbReference>
<dbReference type="KEGG" id="ppn:Palpr_1322"/>
<keyword evidence="1" id="KW-0489">Methyltransferase</keyword>
<dbReference type="PANTHER" id="PTHR43861:SF6">
    <property type="entry name" value="METHYLTRANSFERASE TYPE 11"/>
    <property type="match status" value="1"/>
</dbReference>
<dbReference type="GO" id="GO:0032259">
    <property type="term" value="P:methylation"/>
    <property type="evidence" value="ECO:0007669"/>
    <property type="project" value="UniProtKB-KW"/>
</dbReference>
<dbReference type="CDD" id="cd02440">
    <property type="entry name" value="AdoMet_MTases"/>
    <property type="match status" value="1"/>
</dbReference>
<organism evidence="1 2">
    <name type="scientific">Paludibacter propionicigenes (strain DSM 17365 / JCM 13257 / WB4)</name>
    <dbReference type="NCBI Taxonomy" id="694427"/>
    <lineage>
        <taxon>Bacteria</taxon>
        <taxon>Pseudomonadati</taxon>
        <taxon>Bacteroidota</taxon>
        <taxon>Bacteroidia</taxon>
        <taxon>Bacteroidales</taxon>
        <taxon>Paludibacteraceae</taxon>
        <taxon>Paludibacter</taxon>
    </lineage>
</organism>
<sequence length="220" mass="25491">MSDQSTEIKLMGGYFHNQRREMLKYIPDNAKRILEVGCGAGQFCSTLNREDREIWGVEMNEEAAQKATEVCTFVLIGDFDTVFEQLPKNHFDCVIFNDVLEHMYSPWDTIRLVKSLLSDDGVLVSSIPNFRYISNLITEILFQGEFEYKAVGGILDDTHIRFFTTKSIRRMFKEQGYEVLVHEGLKPCKSWKEKLFIGLTFGFLEDARYKQFATVAKPIR</sequence>
<reference evidence="1 2" key="2">
    <citation type="journal article" date="2011" name="Stand. Genomic Sci.">
        <title>Complete genome sequence of Paludibacter propionicigenes type strain (WB4).</title>
        <authorList>
            <person name="Gronow S."/>
            <person name="Munk C."/>
            <person name="Lapidus A."/>
            <person name="Nolan M."/>
            <person name="Lucas S."/>
            <person name="Hammon N."/>
            <person name="Deshpande S."/>
            <person name="Cheng J.F."/>
            <person name="Tapia R."/>
            <person name="Han C."/>
            <person name="Goodwin L."/>
            <person name="Pitluck S."/>
            <person name="Liolios K."/>
            <person name="Ivanova N."/>
            <person name="Mavromatis K."/>
            <person name="Mikhailova N."/>
            <person name="Pati A."/>
            <person name="Chen A."/>
            <person name="Palaniappan K."/>
            <person name="Land M."/>
            <person name="Hauser L."/>
            <person name="Chang Y.J."/>
            <person name="Jeffries C.D."/>
            <person name="Brambilla E."/>
            <person name="Rohde M."/>
            <person name="Goker M."/>
            <person name="Detter J.C."/>
            <person name="Woyke T."/>
            <person name="Bristow J."/>
            <person name="Eisen J.A."/>
            <person name="Markowitz V."/>
            <person name="Hugenholtz P."/>
            <person name="Kyrpides N.C."/>
            <person name="Klenk H.P."/>
        </authorList>
    </citation>
    <scope>NUCLEOTIDE SEQUENCE [LARGE SCALE GENOMIC DNA]</scope>
    <source>
        <strain evidence="2">DSM 17365 / JCM 13257 / WB4</strain>
    </source>
</reference>
<dbReference type="GO" id="GO:0008168">
    <property type="term" value="F:methyltransferase activity"/>
    <property type="evidence" value="ECO:0007669"/>
    <property type="project" value="UniProtKB-KW"/>
</dbReference>
<dbReference type="EMBL" id="CP002345">
    <property type="protein sequence ID" value="ADQ79468.1"/>
    <property type="molecule type" value="Genomic_DNA"/>
</dbReference>
<dbReference type="PANTHER" id="PTHR43861">
    <property type="entry name" value="TRANS-ACONITATE 2-METHYLTRANSFERASE-RELATED"/>
    <property type="match status" value="1"/>
</dbReference>